<name>A0A9P5XF23_9AGAR</name>
<feature type="compositionally biased region" description="Pro residues" evidence="1">
    <location>
        <begin position="41"/>
        <end position="57"/>
    </location>
</feature>
<proteinExistence type="predicted"/>
<comment type="caution">
    <text evidence="2">The sequence shown here is derived from an EMBL/GenBank/DDBJ whole genome shotgun (WGS) entry which is preliminary data.</text>
</comment>
<reference evidence="2" key="1">
    <citation type="submission" date="2020-11" db="EMBL/GenBank/DDBJ databases">
        <authorList>
            <consortium name="DOE Joint Genome Institute"/>
            <person name="Ahrendt S."/>
            <person name="Riley R."/>
            <person name="Andreopoulos W."/>
            <person name="Labutti K."/>
            <person name="Pangilinan J."/>
            <person name="Ruiz-Duenas F.J."/>
            <person name="Barrasa J.M."/>
            <person name="Sanchez-Garcia M."/>
            <person name="Camarero S."/>
            <person name="Miyauchi S."/>
            <person name="Serrano A."/>
            <person name="Linde D."/>
            <person name="Babiker R."/>
            <person name="Drula E."/>
            <person name="Ayuso-Fernandez I."/>
            <person name="Pacheco R."/>
            <person name="Padilla G."/>
            <person name="Ferreira P."/>
            <person name="Barriuso J."/>
            <person name="Kellner H."/>
            <person name="Castanera R."/>
            <person name="Alfaro M."/>
            <person name="Ramirez L."/>
            <person name="Pisabarro A.G."/>
            <person name="Kuo A."/>
            <person name="Tritt A."/>
            <person name="Lipzen A."/>
            <person name="He G."/>
            <person name="Yan M."/>
            <person name="Ng V."/>
            <person name="Cullen D."/>
            <person name="Martin F."/>
            <person name="Rosso M.-N."/>
            <person name="Henrissat B."/>
            <person name="Hibbett D."/>
            <person name="Martinez A.T."/>
            <person name="Grigoriev I.V."/>
        </authorList>
    </citation>
    <scope>NUCLEOTIDE SEQUENCE</scope>
    <source>
        <strain evidence="2">MF-IS2</strain>
    </source>
</reference>
<sequence length="386" mass="42971">MSLAASLNELAAAHAQSLINDDEYRILRQNLFEQHAADPATPTPRPPHSQPPQPQGPPLRRKQSVVANVASLFRRATGRSSKKPQEPPPQQAQDPHPQTPRRPHRKPSLLSILHQPQHTQSQSHSYTQSPSQDQEDPAALRAAIASTEAEHTRLLDAFVALESSTLKRIQYRTARRLYTPTPTNVSVLIEGREWRRHTKPVPSIILPPPMNTNSRHHSSSSSATATTNTSDQLSIYSAASSSKISLSRSFSTTPRISSLSQPPPHSPRYRSSGTLQRQNSVSSASTQSTGTSSRLAAGHRSMRNLSSLAEGASMDTLSDTRIIVEDPDDTDTDNDDPEAADYESAMHELDEIRRRREEVHARFLSKLEYLRAKLRSAEIRERVMRR</sequence>
<feature type="region of interest" description="Disordered" evidence="1">
    <location>
        <begin position="253"/>
        <end position="299"/>
    </location>
</feature>
<gene>
    <name evidence="2" type="ORF">P691DRAFT_775504</name>
</gene>
<feature type="region of interest" description="Disordered" evidence="1">
    <location>
        <begin position="30"/>
        <end position="140"/>
    </location>
</feature>
<feature type="compositionally biased region" description="Polar residues" evidence="1">
    <location>
        <begin position="269"/>
        <end position="279"/>
    </location>
</feature>
<dbReference type="AlphaFoldDB" id="A0A9P5XF23"/>
<evidence type="ECO:0000256" key="1">
    <source>
        <dbReference type="SAM" id="MobiDB-lite"/>
    </source>
</evidence>
<feature type="compositionally biased region" description="Low complexity" evidence="1">
    <location>
        <begin position="114"/>
        <end position="132"/>
    </location>
</feature>
<evidence type="ECO:0000313" key="2">
    <source>
        <dbReference type="EMBL" id="KAF9448325.1"/>
    </source>
</evidence>
<protein>
    <submittedName>
        <fullName evidence="2">Uncharacterized protein</fullName>
    </submittedName>
</protein>
<organism evidence="2 3">
    <name type="scientific">Macrolepiota fuliginosa MF-IS2</name>
    <dbReference type="NCBI Taxonomy" id="1400762"/>
    <lineage>
        <taxon>Eukaryota</taxon>
        <taxon>Fungi</taxon>
        <taxon>Dikarya</taxon>
        <taxon>Basidiomycota</taxon>
        <taxon>Agaricomycotina</taxon>
        <taxon>Agaricomycetes</taxon>
        <taxon>Agaricomycetidae</taxon>
        <taxon>Agaricales</taxon>
        <taxon>Agaricineae</taxon>
        <taxon>Agaricaceae</taxon>
        <taxon>Macrolepiota</taxon>
    </lineage>
</organism>
<feature type="region of interest" description="Disordered" evidence="1">
    <location>
        <begin position="200"/>
        <end position="229"/>
    </location>
</feature>
<dbReference type="OrthoDB" id="3367070at2759"/>
<dbReference type="EMBL" id="MU151165">
    <property type="protein sequence ID" value="KAF9448325.1"/>
    <property type="molecule type" value="Genomic_DNA"/>
</dbReference>
<keyword evidence="3" id="KW-1185">Reference proteome</keyword>
<feature type="compositionally biased region" description="Low complexity" evidence="1">
    <location>
        <begin position="219"/>
        <end position="229"/>
    </location>
</feature>
<feature type="compositionally biased region" description="Low complexity" evidence="1">
    <location>
        <begin position="280"/>
        <end position="293"/>
    </location>
</feature>
<evidence type="ECO:0000313" key="3">
    <source>
        <dbReference type="Proteomes" id="UP000807342"/>
    </source>
</evidence>
<dbReference type="Proteomes" id="UP000807342">
    <property type="component" value="Unassembled WGS sequence"/>
</dbReference>
<accession>A0A9P5XF23</accession>